<dbReference type="InterPro" id="IPR000600">
    <property type="entry name" value="ROK"/>
</dbReference>
<dbReference type="PANTHER" id="PTHR18964">
    <property type="entry name" value="ROK (REPRESSOR, ORF, KINASE) FAMILY"/>
    <property type="match status" value="1"/>
</dbReference>
<organism evidence="2 3">
    <name type="scientific">Deinococcus humi</name>
    <dbReference type="NCBI Taxonomy" id="662880"/>
    <lineage>
        <taxon>Bacteria</taxon>
        <taxon>Thermotogati</taxon>
        <taxon>Deinococcota</taxon>
        <taxon>Deinococci</taxon>
        <taxon>Deinococcales</taxon>
        <taxon>Deinococcaceae</taxon>
        <taxon>Deinococcus</taxon>
    </lineage>
</organism>
<dbReference type="PROSITE" id="PS01125">
    <property type="entry name" value="ROK"/>
    <property type="match status" value="1"/>
</dbReference>
<evidence type="ECO:0000256" key="1">
    <source>
        <dbReference type="ARBA" id="ARBA00006479"/>
    </source>
</evidence>
<dbReference type="GO" id="GO:0004340">
    <property type="term" value="F:glucokinase activity"/>
    <property type="evidence" value="ECO:0007669"/>
    <property type="project" value="UniProtKB-EC"/>
</dbReference>
<accession>A0A7W8JU48</accession>
<proteinExistence type="inferred from homology"/>
<dbReference type="InterPro" id="IPR043129">
    <property type="entry name" value="ATPase_NBD"/>
</dbReference>
<evidence type="ECO:0000313" key="3">
    <source>
        <dbReference type="Proteomes" id="UP000552709"/>
    </source>
</evidence>
<sequence>MTTLPLEANPRHVLAIDIGGTKLAAGIVTATGELLDTVRTPTFVEQGPDRIVERLLDLSRTLLQRSRASVSRVGIGCGGPLDTRRGLIQNPPNLPGWIEYPLVRRIQAGLGLPVSLENDANAAALAEYHFGAGQGTRHMVYLTISTGIGGGLILDGELYRGKHGNAGELGHIQVRYDGRPCNCGGRGCLEGYASGTNIARRARELAAHHPESLLARLVPSLEDIQAQTVLAALQAGDPVAHALWDETLDMLAAGVASIVHAFDPERVVIGGGISNFADLLFPPLRERVARRSMPALADSVDICPAAFAENVGILGAAAVALREPMEVSL</sequence>
<dbReference type="Gene3D" id="3.30.420.40">
    <property type="match status" value="2"/>
</dbReference>
<dbReference type="EC" id="2.7.1.2" evidence="2"/>
<protein>
    <submittedName>
        <fullName evidence="2">Glucokinase</fullName>
        <ecNumber evidence="2">2.7.1.2</ecNumber>
    </submittedName>
</protein>
<dbReference type="Proteomes" id="UP000552709">
    <property type="component" value="Unassembled WGS sequence"/>
</dbReference>
<dbReference type="InterPro" id="IPR049874">
    <property type="entry name" value="ROK_cs"/>
</dbReference>
<dbReference type="RefSeq" id="WP_184130634.1">
    <property type="nucleotide sequence ID" value="NZ_JACHFL010000004.1"/>
</dbReference>
<dbReference type="SUPFAM" id="SSF53067">
    <property type="entry name" value="Actin-like ATPase domain"/>
    <property type="match status" value="1"/>
</dbReference>
<comment type="caution">
    <text evidence="2">The sequence shown here is derived from an EMBL/GenBank/DDBJ whole genome shotgun (WGS) entry which is preliminary data.</text>
</comment>
<name>A0A7W8JU48_9DEIO</name>
<keyword evidence="3" id="KW-1185">Reference proteome</keyword>
<gene>
    <name evidence="2" type="ORF">HNQ08_001941</name>
</gene>
<reference evidence="2 3" key="1">
    <citation type="submission" date="2020-08" db="EMBL/GenBank/DDBJ databases">
        <title>Genomic Encyclopedia of Type Strains, Phase IV (KMG-IV): sequencing the most valuable type-strain genomes for metagenomic binning, comparative biology and taxonomic classification.</title>
        <authorList>
            <person name="Goeker M."/>
        </authorList>
    </citation>
    <scope>NUCLEOTIDE SEQUENCE [LARGE SCALE GENOMIC DNA]</scope>
    <source>
        <strain evidence="2 3">DSM 27939</strain>
    </source>
</reference>
<evidence type="ECO:0000313" key="2">
    <source>
        <dbReference type="EMBL" id="MBB5362843.1"/>
    </source>
</evidence>
<dbReference type="CDD" id="cd24068">
    <property type="entry name" value="ASKHA_NBD_ROK_FnNanK-like"/>
    <property type="match status" value="1"/>
</dbReference>
<keyword evidence="2" id="KW-0418">Kinase</keyword>
<dbReference type="EMBL" id="JACHFL010000004">
    <property type="protein sequence ID" value="MBB5362843.1"/>
    <property type="molecule type" value="Genomic_DNA"/>
</dbReference>
<dbReference type="AlphaFoldDB" id="A0A7W8JU48"/>
<dbReference type="PANTHER" id="PTHR18964:SF149">
    <property type="entry name" value="BIFUNCTIONAL UDP-N-ACETYLGLUCOSAMINE 2-EPIMERASE_N-ACETYLMANNOSAMINE KINASE"/>
    <property type="match status" value="1"/>
</dbReference>
<comment type="similarity">
    <text evidence="1">Belongs to the ROK (NagC/XylR) family.</text>
</comment>
<keyword evidence="2" id="KW-0808">Transferase</keyword>
<dbReference type="Pfam" id="PF00480">
    <property type="entry name" value="ROK"/>
    <property type="match status" value="1"/>
</dbReference>